<name>A0A3D9UQ31_9MICO</name>
<feature type="transmembrane region" description="Helical" evidence="2">
    <location>
        <begin position="91"/>
        <end position="111"/>
    </location>
</feature>
<dbReference type="Proteomes" id="UP000256253">
    <property type="component" value="Unassembled WGS sequence"/>
</dbReference>
<protein>
    <submittedName>
        <fullName evidence="3">Uncharacterized protein</fullName>
    </submittedName>
</protein>
<keyword evidence="2" id="KW-1133">Transmembrane helix</keyword>
<accession>A0A3D9UQ31</accession>
<dbReference type="RefSeq" id="WP_115923261.1">
    <property type="nucleotide sequence ID" value="NZ_QTUA01000001.1"/>
</dbReference>
<feature type="region of interest" description="Disordered" evidence="1">
    <location>
        <begin position="37"/>
        <end position="58"/>
    </location>
</feature>
<organism evidence="3 4">
    <name type="scientific">Calidifontibacter indicus</name>
    <dbReference type="NCBI Taxonomy" id="419650"/>
    <lineage>
        <taxon>Bacteria</taxon>
        <taxon>Bacillati</taxon>
        <taxon>Actinomycetota</taxon>
        <taxon>Actinomycetes</taxon>
        <taxon>Micrococcales</taxon>
        <taxon>Dermacoccaceae</taxon>
        <taxon>Calidifontibacter</taxon>
    </lineage>
</organism>
<reference evidence="3 4" key="1">
    <citation type="submission" date="2018-08" db="EMBL/GenBank/DDBJ databases">
        <title>Sequencing the genomes of 1000 actinobacteria strains.</title>
        <authorList>
            <person name="Klenk H.-P."/>
        </authorList>
    </citation>
    <scope>NUCLEOTIDE SEQUENCE [LARGE SCALE GENOMIC DNA]</scope>
    <source>
        <strain evidence="3 4">DSM 22967</strain>
    </source>
</reference>
<feature type="transmembrane region" description="Helical" evidence="2">
    <location>
        <begin position="117"/>
        <end position="136"/>
    </location>
</feature>
<evidence type="ECO:0000313" key="3">
    <source>
        <dbReference type="EMBL" id="REF31427.1"/>
    </source>
</evidence>
<feature type="compositionally biased region" description="Pro residues" evidence="1">
    <location>
        <begin position="46"/>
        <end position="55"/>
    </location>
</feature>
<proteinExistence type="predicted"/>
<gene>
    <name evidence="3" type="ORF">DFJ65_2494</name>
</gene>
<keyword evidence="2" id="KW-0812">Transmembrane</keyword>
<evidence type="ECO:0000256" key="2">
    <source>
        <dbReference type="SAM" id="Phobius"/>
    </source>
</evidence>
<dbReference type="AlphaFoldDB" id="A0A3D9UQ31"/>
<keyword evidence="4" id="KW-1185">Reference proteome</keyword>
<dbReference type="OrthoDB" id="4867773at2"/>
<dbReference type="EMBL" id="QTUA01000001">
    <property type="protein sequence ID" value="REF31427.1"/>
    <property type="molecule type" value="Genomic_DNA"/>
</dbReference>
<comment type="caution">
    <text evidence="3">The sequence shown here is derived from an EMBL/GenBank/DDBJ whole genome shotgun (WGS) entry which is preliminary data.</text>
</comment>
<sequence length="154" mass="17523">MTENQPDGPDNPFDHSDDEIDRRFDELVADWHERTAEPIDLDDPEPMPPAPPVPFQVPAQWRAGTGPSIVEEQDEEFVPPVPPDLPSDEGFWVTLACLVIGPLWLLYLFFFDRYAATLWWVLAIGVCFAGMALMVLRQPKNRDEDDPYDDGARL</sequence>
<keyword evidence="2" id="KW-0472">Membrane</keyword>
<evidence type="ECO:0000256" key="1">
    <source>
        <dbReference type="SAM" id="MobiDB-lite"/>
    </source>
</evidence>
<evidence type="ECO:0000313" key="4">
    <source>
        <dbReference type="Proteomes" id="UP000256253"/>
    </source>
</evidence>